<keyword evidence="2" id="KW-1185">Reference proteome</keyword>
<accession>A0AAV9EFI5</accession>
<dbReference type="AlphaFoldDB" id="A0AAV9EFI5"/>
<dbReference type="InterPro" id="IPR036691">
    <property type="entry name" value="Endo/exonu/phosph_ase_sf"/>
</dbReference>
<dbReference type="EMBL" id="JAUJYO010000007">
    <property type="protein sequence ID" value="KAK1311565.1"/>
    <property type="molecule type" value="Genomic_DNA"/>
</dbReference>
<evidence type="ECO:0000313" key="2">
    <source>
        <dbReference type="Proteomes" id="UP001180020"/>
    </source>
</evidence>
<comment type="caution">
    <text evidence="1">The sequence shown here is derived from an EMBL/GenBank/DDBJ whole genome shotgun (WGS) entry which is preliminary data.</text>
</comment>
<reference evidence="1" key="1">
    <citation type="journal article" date="2023" name="Nat. Commun.">
        <title>Diploid and tetraploid genomes of Acorus and the evolution of monocots.</title>
        <authorList>
            <person name="Ma L."/>
            <person name="Liu K.W."/>
            <person name="Li Z."/>
            <person name="Hsiao Y.Y."/>
            <person name="Qi Y."/>
            <person name="Fu T."/>
            <person name="Tang G.D."/>
            <person name="Zhang D."/>
            <person name="Sun W.H."/>
            <person name="Liu D.K."/>
            <person name="Li Y."/>
            <person name="Chen G.Z."/>
            <person name="Liu X.D."/>
            <person name="Liao X.Y."/>
            <person name="Jiang Y.T."/>
            <person name="Yu X."/>
            <person name="Hao Y."/>
            <person name="Huang J."/>
            <person name="Zhao X.W."/>
            <person name="Ke S."/>
            <person name="Chen Y.Y."/>
            <person name="Wu W.L."/>
            <person name="Hsu J.L."/>
            <person name="Lin Y.F."/>
            <person name="Huang M.D."/>
            <person name="Li C.Y."/>
            <person name="Huang L."/>
            <person name="Wang Z.W."/>
            <person name="Zhao X."/>
            <person name="Zhong W.Y."/>
            <person name="Peng D.H."/>
            <person name="Ahmad S."/>
            <person name="Lan S."/>
            <person name="Zhang J.S."/>
            <person name="Tsai W.C."/>
            <person name="Van de Peer Y."/>
            <person name="Liu Z.J."/>
        </authorList>
    </citation>
    <scope>NUCLEOTIDE SEQUENCE</scope>
    <source>
        <strain evidence="1">CP</strain>
    </source>
</reference>
<proteinExistence type="predicted"/>
<evidence type="ECO:0000313" key="1">
    <source>
        <dbReference type="EMBL" id="KAK1311565.1"/>
    </source>
</evidence>
<protein>
    <recommendedName>
        <fullName evidence="3">Reverse transcriptase zinc-binding domain-containing protein</fullName>
    </recommendedName>
</protein>
<name>A0AAV9EFI5_ACOCL</name>
<dbReference type="PANTHER" id="PTHR33710">
    <property type="entry name" value="BNAC02G09200D PROTEIN"/>
    <property type="match status" value="1"/>
</dbReference>
<evidence type="ECO:0008006" key="3">
    <source>
        <dbReference type="Google" id="ProtNLM"/>
    </source>
</evidence>
<organism evidence="1 2">
    <name type="scientific">Acorus calamus</name>
    <name type="common">Sweet flag</name>
    <dbReference type="NCBI Taxonomy" id="4465"/>
    <lineage>
        <taxon>Eukaryota</taxon>
        <taxon>Viridiplantae</taxon>
        <taxon>Streptophyta</taxon>
        <taxon>Embryophyta</taxon>
        <taxon>Tracheophyta</taxon>
        <taxon>Spermatophyta</taxon>
        <taxon>Magnoliopsida</taxon>
        <taxon>Liliopsida</taxon>
        <taxon>Acoraceae</taxon>
        <taxon>Acorus</taxon>
    </lineage>
</organism>
<dbReference type="Gene3D" id="3.60.10.10">
    <property type="entry name" value="Endonuclease/exonuclease/phosphatase"/>
    <property type="match status" value="1"/>
</dbReference>
<reference evidence="1" key="2">
    <citation type="submission" date="2023-06" db="EMBL/GenBank/DDBJ databases">
        <authorList>
            <person name="Ma L."/>
            <person name="Liu K.-W."/>
            <person name="Li Z."/>
            <person name="Hsiao Y.-Y."/>
            <person name="Qi Y."/>
            <person name="Fu T."/>
            <person name="Tang G."/>
            <person name="Zhang D."/>
            <person name="Sun W.-H."/>
            <person name="Liu D.-K."/>
            <person name="Li Y."/>
            <person name="Chen G.-Z."/>
            <person name="Liu X.-D."/>
            <person name="Liao X.-Y."/>
            <person name="Jiang Y.-T."/>
            <person name="Yu X."/>
            <person name="Hao Y."/>
            <person name="Huang J."/>
            <person name="Zhao X.-W."/>
            <person name="Ke S."/>
            <person name="Chen Y.-Y."/>
            <person name="Wu W.-L."/>
            <person name="Hsu J.-L."/>
            <person name="Lin Y.-F."/>
            <person name="Huang M.-D."/>
            <person name="Li C.-Y."/>
            <person name="Huang L."/>
            <person name="Wang Z.-W."/>
            <person name="Zhao X."/>
            <person name="Zhong W.-Y."/>
            <person name="Peng D.-H."/>
            <person name="Ahmad S."/>
            <person name="Lan S."/>
            <person name="Zhang J.-S."/>
            <person name="Tsai W.-C."/>
            <person name="Van De Peer Y."/>
            <person name="Liu Z.-J."/>
        </authorList>
    </citation>
    <scope>NUCLEOTIDE SEQUENCE</scope>
    <source>
        <strain evidence="1">CP</strain>
        <tissue evidence="1">Leaves</tissue>
    </source>
</reference>
<sequence length="716" mass="80677">MGAAQPWHRPPTKRLGAEFNPCPETRILRCCIIIKGSGWAPTWEEARTILEERWGGRGWRKERALKDGVFVIKVTDCSLRSKMLRARWMSGRSGPMEVSAWVPQFGTNPVILRRWILCFRGIPLHWLDLACLRHIVLEYGDFLEVAGVTLDKEEMLRVDIVVSAGLTPRIPEEVILEFGGEAYAVIASVEGIRHGSTMLTPSGESTASERSLEEGRAIGAEPITSAGVKESKMAEISASTLRDLGGNILDGCAYKGAVGAVGGMMVLWDSSLWSEVAQSVGRYSVSVLLRCSKTGWEWTCSCVYGQHNDASREDLWVELLAIHELWESPWAVMGDFKVTRFAANRNRLGPSSPGMLSFSQWIDEEGLLDVPLQNASFTWSNLREVPSLARLDRILLDSEWETHFTDCAVECIPRITSDHAPLLLSVNDPDYVKSHFGFEAWWVSVEGFTDVVTDSWTAGVHGLRGVHRLAFKLQRLRRRLKAWAWEVRADRMDRKQQASSVVERLDRAEEAAPITVLEREERQAAKECALLPINVTQERIDELIRIVGCPAQTFPARVLGLPLVCGRLKKREWDPLVERFQRRLAGWQGRFLSYGGRVTLLQAVLSSLSMFFMSVFRIPQGVLDRIEVYRAKWRQDETTECGLCGEAPETVVHLFCQCRISQALWHELREATSLIEFDTVEGLWEADDDRGTDMDSQVGHSRGVLGHLVHKERGDI</sequence>
<dbReference type="SUPFAM" id="SSF56219">
    <property type="entry name" value="DNase I-like"/>
    <property type="match status" value="1"/>
</dbReference>
<dbReference type="PANTHER" id="PTHR33710:SF71">
    <property type="entry name" value="ENDONUCLEASE_EXONUCLEASE_PHOSPHATASE DOMAIN-CONTAINING PROTEIN"/>
    <property type="match status" value="1"/>
</dbReference>
<dbReference type="Proteomes" id="UP001180020">
    <property type="component" value="Unassembled WGS sequence"/>
</dbReference>
<gene>
    <name evidence="1" type="ORF">QJS10_CPA07g00786</name>
</gene>